<dbReference type="Proteomes" id="UP000765509">
    <property type="component" value="Unassembled WGS sequence"/>
</dbReference>
<dbReference type="AlphaFoldDB" id="A0A9Q3GZF4"/>
<sequence length="105" mass="11443">MVHLINPQAIILVFGPGGCGLNGLFGPFRPSTAHGTIRPLLAQIQGGSSSAPKARWAHVSQFWPQNPPNPENAQNTLGQKNWPQFSPWPLATTRGQQLRGRLFLP</sequence>
<gene>
    <name evidence="2" type="ORF">O181_023790</name>
</gene>
<accession>A0A9Q3GZF4</accession>
<evidence type="ECO:0000313" key="2">
    <source>
        <dbReference type="EMBL" id="MBW0484075.1"/>
    </source>
</evidence>
<reference evidence="2" key="1">
    <citation type="submission" date="2021-03" db="EMBL/GenBank/DDBJ databases">
        <title>Draft genome sequence of rust myrtle Austropuccinia psidii MF-1, a brazilian biotype.</title>
        <authorList>
            <person name="Quecine M.C."/>
            <person name="Pachon D.M.R."/>
            <person name="Bonatelli M.L."/>
            <person name="Correr F.H."/>
            <person name="Franceschini L.M."/>
            <person name="Leite T.F."/>
            <person name="Margarido G.R.A."/>
            <person name="Almeida C.A."/>
            <person name="Ferrarezi J.A."/>
            <person name="Labate C.A."/>
        </authorList>
    </citation>
    <scope>NUCLEOTIDE SEQUENCE</scope>
    <source>
        <strain evidence="2">MF-1</strain>
    </source>
</reference>
<proteinExistence type="predicted"/>
<keyword evidence="3" id="KW-1185">Reference proteome</keyword>
<comment type="caution">
    <text evidence="2">The sequence shown here is derived from an EMBL/GenBank/DDBJ whole genome shotgun (WGS) entry which is preliminary data.</text>
</comment>
<protein>
    <submittedName>
        <fullName evidence="2">Uncharacterized protein</fullName>
    </submittedName>
</protein>
<evidence type="ECO:0000313" key="3">
    <source>
        <dbReference type="Proteomes" id="UP000765509"/>
    </source>
</evidence>
<name>A0A9Q3GZF4_9BASI</name>
<dbReference type="EMBL" id="AVOT02007519">
    <property type="protein sequence ID" value="MBW0484075.1"/>
    <property type="molecule type" value="Genomic_DNA"/>
</dbReference>
<evidence type="ECO:0000256" key="1">
    <source>
        <dbReference type="SAM" id="MobiDB-lite"/>
    </source>
</evidence>
<feature type="region of interest" description="Disordered" evidence="1">
    <location>
        <begin position="66"/>
        <end position="90"/>
    </location>
</feature>
<organism evidence="2 3">
    <name type="scientific">Austropuccinia psidii MF-1</name>
    <dbReference type="NCBI Taxonomy" id="1389203"/>
    <lineage>
        <taxon>Eukaryota</taxon>
        <taxon>Fungi</taxon>
        <taxon>Dikarya</taxon>
        <taxon>Basidiomycota</taxon>
        <taxon>Pucciniomycotina</taxon>
        <taxon>Pucciniomycetes</taxon>
        <taxon>Pucciniales</taxon>
        <taxon>Sphaerophragmiaceae</taxon>
        <taxon>Austropuccinia</taxon>
    </lineage>
</organism>